<dbReference type="RefSeq" id="WP_170052784.1">
    <property type="nucleotide sequence ID" value="NZ_JABBKX010000001.1"/>
</dbReference>
<name>A0A848E813_9PROT</name>
<dbReference type="PROSITE" id="PS51007">
    <property type="entry name" value="CYTC"/>
    <property type="match status" value="1"/>
</dbReference>
<protein>
    <submittedName>
        <fullName evidence="7">Cytochrome c</fullName>
    </submittedName>
</protein>
<feature type="signal peptide" evidence="5">
    <location>
        <begin position="1"/>
        <end position="20"/>
    </location>
</feature>
<feature type="domain" description="Cytochrome c" evidence="6">
    <location>
        <begin position="25"/>
        <end position="105"/>
    </location>
</feature>
<dbReference type="GO" id="GO:0020037">
    <property type="term" value="F:heme binding"/>
    <property type="evidence" value="ECO:0007669"/>
    <property type="project" value="InterPro"/>
</dbReference>
<dbReference type="SUPFAM" id="SSF46626">
    <property type="entry name" value="Cytochrome c"/>
    <property type="match status" value="1"/>
</dbReference>
<dbReference type="EMBL" id="JABBKX010000001">
    <property type="protein sequence ID" value="NMJ40574.1"/>
    <property type="molecule type" value="Genomic_DNA"/>
</dbReference>
<dbReference type="Gene3D" id="1.10.760.10">
    <property type="entry name" value="Cytochrome c-like domain"/>
    <property type="match status" value="1"/>
</dbReference>
<accession>A0A848E813</accession>
<keyword evidence="8" id="KW-1185">Reference proteome</keyword>
<dbReference type="GO" id="GO:0046872">
    <property type="term" value="F:metal ion binding"/>
    <property type="evidence" value="ECO:0007669"/>
    <property type="project" value="UniProtKB-KW"/>
</dbReference>
<dbReference type="Pfam" id="PF13442">
    <property type="entry name" value="Cytochrome_CBB3"/>
    <property type="match status" value="1"/>
</dbReference>
<keyword evidence="5" id="KW-0732">Signal</keyword>
<dbReference type="AlphaFoldDB" id="A0A848E813"/>
<reference evidence="7 8" key="1">
    <citation type="submission" date="2020-03" db="EMBL/GenBank/DDBJ databases">
        <authorList>
            <person name="Sun Q."/>
        </authorList>
    </citation>
    <scope>NUCLEOTIDE SEQUENCE [LARGE SCALE GENOMIC DNA]</scope>
    <source>
        <strain evidence="7 8">JC162</strain>
    </source>
</reference>
<dbReference type="Proteomes" id="UP000548582">
    <property type="component" value="Unassembled WGS sequence"/>
</dbReference>
<evidence type="ECO:0000256" key="4">
    <source>
        <dbReference type="PROSITE-ProRule" id="PRU00433"/>
    </source>
</evidence>
<evidence type="ECO:0000313" key="8">
    <source>
        <dbReference type="Proteomes" id="UP000548582"/>
    </source>
</evidence>
<keyword evidence="2 4" id="KW-0479">Metal-binding</keyword>
<gene>
    <name evidence="7" type="ORF">GWK16_04945</name>
</gene>
<organism evidence="7 8">
    <name type="scientific">Neoroseomonas marina</name>
    <dbReference type="NCBI Taxonomy" id="1232220"/>
    <lineage>
        <taxon>Bacteria</taxon>
        <taxon>Pseudomonadati</taxon>
        <taxon>Pseudomonadota</taxon>
        <taxon>Alphaproteobacteria</taxon>
        <taxon>Acetobacterales</taxon>
        <taxon>Acetobacteraceae</taxon>
        <taxon>Neoroseomonas</taxon>
    </lineage>
</organism>
<evidence type="ECO:0000313" key="7">
    <source>
        <dbReference type="EMBL" id="NMJ40574.1"/>
    </source>
</evidence>
<proteinExistence type="predicted"/>
<dbReference type="GO" id="GO:0009055">
    <property type="term" value="F:electron transfer activity"/>
    <property type="evidence" value="ECO:0007669"/>
    <property type="project" value="InterPro"/>
</dbReference>
<dbReference type="InterPro" id="IPR036909">
    <property type="entry name" value="Cyt_c-like_dom_sf"/>
</dbReference>
<keyword evidence="1 4" id="KW-0349">Heme</keyword>
<evidence type="ECO:0000256" key="3">
    <source>
        <dbReference type="ARBA" id="ARBA00023004"/>
    </source>
</evidence>
<evidence type="ECO:0000259" key="6">
    <source>
        <dbReference type="PROSITE" id="PS51007"/>
    </source>
</evidence>
<sequence length="106" mass="11096">MRIAAGLVLLGLGATTPALAQTEPGDARAGQRLATTWCANCHQIATGGPGSANDAAPSFPAIAGMVSTTSMSLRVFLQSPHGNMPDYRLSREQIDDVVAYILSLRR</sequence>
<feature type="chain" id="PRO_5032558944" evidence="5">
    <location>
        <begin position="21"/>
        <end position="106"/>
    </location>
</feature>
<evidence type="ECO:0000256" key="1">
    <source>
        <dbReference type="ARBA" id="ARBA00022617"/>
    </source>
</evidence>
<evidence type="ECO:0000256" key="5">
    <source>
        <dbReference type="SAM" id="SignalP"/>
    </source>
</evidence>
<evidence type="ECO:0000256" key="2">
    <source>
        <dbReference type="ARBA" id="ARBA00022723"/>
    </source>
</evidence>
<dbReference type="InterPro" id="IPR009056">
    <property type="entry name" value="Cyt_c-like_dom"/>
</dbReference>
<keyword evidence="3 4" id="KW-0408">Iron</keyword>
<comment type="caution">
    <text evidence="7">The sequence shown here is derived from an EMBL/GenBank/DDBJ whole genome shotgun (WGS) entry which is preliminary data.</text>
</comment>